<comment type="caution">
    <text evidence="1">The sequence shown here is derived from an EMBL/GenBank/DDBJ whole genome shotgun (WGS) entry which is preliminary data.</text>
</comment>
<name>A0ABU9LPE4_9BACL</name>
<evidence type="ECO:0000313" key="2">
    <source>
        <dbReference type="Proteomes" id="UP001398420"/>
    </source>
</evidence>
<dbReference type="Proteomes" id="UP001398420">
    <property type="component" value="Unassembled WGS sequence"/>
</dbReference>
<evidence type="ECO:0000313" key="1">
    <source>
        <dbReference type="EMBL" id="MEL5989384.1"/>
    </source>
</evidence>
<organism evidence="1 2">
    <name type="scientific">Kurthia gibsonii</name>
    <dbReference type="NCBI Taxonomy" id="33946"/>
    <lineage>
        <taxon>Bacteria</taxon>
        <taxon>Bacillati</taxon>
        <taxon>Bacillota</taxon>
        <taxon>Bacilli</taxon>
        <taxon>Bacillales</taxon>
        <taxon>Caryophanaceae</taxon>
        <taxon>Kurthia</taxon>
    </lineage>
</organism>
<dbReference type="RefSeq" id="WP_342303157.1">
    <property type="nucleotide sequence ID" value="NZ_JBCEWA010000012.1"/>
</dbReference>
<keyword evidence="2" id="KW-1185">Reference proteome</keyword>
<sequence length="127" mass="14884">MHTFFNIPLTIQLDFIDDILYATPKRDKICPCGGRRHLHHKKEQDIRHSYTYEYGTITIRLTMYYERCQTCHVTTRHDGGLDVIQKTTANYRKLVTTVAKTHSLGYAARQFDVPKATIQGWRVKELI</sequence>
<accession>A0ABU9LPE4</accession>
<reference evidence="1 2" key="1">
    <citation type="submission" date="2024-04" db="EMBL/GenBank/DDBJ databases">
        <authorList>
            <person name="Wu Y.S."/>
            <person name="Zhang L."/>
        </authorList>
    </citation>
    <scope>NUCLEOTIDE SEQUENCE [LARGE SCALE GENOMIC DNA]</scope>
    <source>
        <strain evidence="1 2">KG-01</strain>
    </source>
</reference>
<evidence type="ECO:0008006" key="3">
    <source>
        <dbReference type="Google" id="ProtNLM"/>
    </source>
</evidence>
<proteinExistence type="predicted"/>
<gene>
    <name evidence="1" type="ORF">AAF454_13305</name>
</gene>
<protein>
    <recommendedName>
        <fullName evidence="3">Transposase</fullName>
    </recommendedName>
</protein>
<dbReference type="EMBL" id="JBCEWA010000012">
    <property type="protein sequence ID" value="MEL5989384.1"/>
    <property type="molecule type" value="Genomic_DNA"/>
</dbReference>